<reference evidence="1 2" key="1">
    <citation type="journal article" date="2015" name="Microbiome">
        <title>Genomic resolution of linkages in carbon, nitrogen, and sulfur cycling among widespread estuary sediment bacteria.</title>
        <authorList>
            <person name="Baker B.J."/>
            <person name="Lazar C.S."/>
            <person name="Teske A.P."/>
            <person name="Dick G.J."/>
        </authorList>
    </citation>
    <scope>NUCLEOTIDE SEQUENCE [LARGE SCALE GENOMIC DNA]</scope>
    <source>
        <strain evidence="1">DG_26</strain>
    </source>
</reference>
<name>A0A0S7WL28_UNCT6</name>
<sequence length="96" mass="10763">AGCLTRDFSCISPPFSALLEQKTRRDRQHETSSLRVIDSVTIHLGSLRVRKSIEPTCYSDCILTMAERSYPVKSCPMSRLFSSTSSREVRRSAPPA</sequence>
<gene>
    <name evidence="1" type="ORF">AMJ40_01740</name>
</gene>
<dbReference type="AlphaFoldDB" id="A0A0S7WL28"/>
<dbReference type="EMBL" id="LIZT01000011">
    <property type="protein sequence ID" value="KPJ50858.1"/>
    <property type="molecule type" value="Genomic_DNA"/>
</dbReference>
<dbReference type="Proteomes" id="UP000051124">
    <property type="component" value="Unassembled WGS sequence"/>
</dbReference>
<evidence type="ECO:0000313" key="1">
    <source>
        <dbReference type="EMBL" id="KPJ50858.1"/>
    </source>
</evidence>
<comment type="caution">
    <text evidence="1">The sequence shown here is derived from an EMBL/GenBank/DDBJ whole genome shotgun (WGS) entry which is preliminary data.</text>
</comment>
<proteinExistence type="predicted"/>
<evidence type="ECO:0000313" key="2">
    <source>
        <dbReference type="Proteomes" id="UP000051124"/>
    </source>
</evidence>
<organism evidence="1 2">
    <name type="scientific">candidate division TA06 bacterium DG_26</name>
    <dbReference type="NCBI Taxonomy" id="1703771"/>
    <lineage>
        <taxon>Bacteria</taxon>
        <taxon>Bacteria division TA06</taxon>
    </lineage>
</organism>
<protein>
    <submittedName>
        <fullName evidence="1">Uncharacterized protein</fullName>
    </submittedName>
</protein>
<feature type="non-terminal residue" evidence="1">
    <location>
        <position position="1"/>
    </location>
</feature>
<accession>A0A0S7WL28</accession>